<keyword evidence="6" id="KW-1185">Reference proteome</keyword>
<dbReference type="Proteomes" id="UP000366872">
    <property type="component" value="Unassembled WGS sequence"/>
</dbReference>
<dbReference type="PANTHER" id="PTHR43179">
    <property type="entry name" value="RHAMNOSYLTRANSFERASE WBBL"/>
    <property type="match status" value="1"/>
</dbReference>
<name>A0A6C2TX25_PONDE</name>
<dbReference type="Gene3D" id="3.90.550.10">
    <property type="entry name" value="Spore Coat Polysaccharide Biosynthesis Protein SpsA, Chain A"/>
    <property type="match status" value="1"/>
</dbReference>
<evidence type="ECO:0000259" key="4">
    <source>
        <dbReference type="Pfam" id="PF00535"/>
    </source>
</evidence>
<comment type="similarity">
    <text evidence="1">Belongs to the glycosyltransferase 2 family.</text>
</comment>
<keyword evidence="3 5" id="KW-0808">Transferase</keyword>
<dbReference type="AlphaFoldDB" id="A0A6C2TX25"/>
<evidence type="ECO:0000313" key="6">
    <source>
        <dbReference type="Proteomes" id="UP000366872"/>
    </source>
</evidence>
<protein>
    <submittedName>
        <fullName evidence="5">N-acetylglucosaminyl-diphospho-decaprenol L-rhamnosyltransferase</fullName>
    </submittedName>
</protein>
<dbReference type="PANTHER" id="PTHR43179:SF12">
    <property type="entry name" value="GALACTOFURANOSYLTRANSFERASE GLFT2"/>
    <property type="match status" value="1"/>
</dbReference>
<dbReference type="InterPro" id="IPR029044">
    <property type="entry name" value="Nucleotide-diphossugar_trans"/>
</dbReference>
<reference evidence="5 6" key="1">
    <citation type="submission" date="2019-04" db="EMBL/GenBank/DDBJ databases">
        <authorList>
            <person name="Van Vliet M D."/>
        </authorList>
    </citation>
    <scope>NUCLEOTIDE SEQUENCE [LARGE SCALE GENOMIC DNA]</scope>
    <source>
        <strain evidence="5 6">F1</strain>
    </source>
</reference>
<proteinExistence type="inferred from homology"/>
<organism evidence="5 6">
    <name type="scientific">Pontiella desulfatans</name>
    <dbReference type="NCBI Taxonomy" id="2750659"/>
    <lineage>
        <taxon>Bacteria</taxon>
        <taxon>Pseudomonadati</taxon>
        <taxon>Kiritimatiellota</taxon>
        <taxon>Kiritimatiellia</taxon>
        <taxon>Kiritimatiellales</taxon>
        <taxon>Pontiellaceae</taxon>
        <taxon>Pontiella</taxon>
    </lineage>
</organism>
<dbReference type="GO" id="GO:0016757">
    <property type="term" value="F:glycosyltransferase activity"/>
    <property type="evidence" value="ECO:0007669"/>
    <property type="project" value="UniProtKB-KW"/>
</dbReference>
<evidence type="ECO:0000313" key="5">
    <source>
        <dbReference type="EMBL" id="VGO12153.1"/>
    </source>
</evidence>
<dbReference type="SUPFAM" id="SSF53448">
    <property type="entry name" value="Nucleotide-diphospho-sugar transferases"/>
    <property type="match status" value="1"/>
</dbReference>
<keyword evidence="2" id="KW-0328">Glycosyltransferase</keyword>
<dbReference type="EMBL" id="CAAHFG010000001">
    <property type="protein sequence ID" value="VGO12153.1"/>
    <property type="molecule type" value="Genomic_DNA"/>
</dbReference>
<feature type="domain" description="Glycosyltransferase 2-like" evidence="4">
    <location>
        <begin position="9"/>
        <end position="164"/>
    </location>
</feature>
<gene>
    <name evidence="5" type="primary">wbbL</name>
    <name evidence="5" type="ORF">PDESU_00704</name>
</gene>
<evidence type="ECO:0000256" key="1">
    <source>
        <dbReference type="ARBA" id="ARBA00006739"/>
    </source>
</evidence>
<sequence>MGADLKIAVLMTCHNRKETTLRCLELLYAQLLPEEVSFNVYLVDDGCTDGTGEAVKKAYPDITVLQGDGSLFWCNGMRLAWDVAAKEDPDFYLWLNDDSMLEPHAVSILLETASSADDAGIVVGSCCDASTGGFTYGGQRRSGAHPSKLVPVEPGEEPVVCDTFQGNIVLVSRGTYQKAGNLQSFKHAIGDTDYGYRAQKAGCAIYVAPGFVATCSKNAHSMERMPLDKRWKTMMTRLPPGDYYRFLRQHAGIRWVFYWPRPYIRILFSTRMENQ</sequence>
<evidence type="ECO:0000256" key="2">
    <source>
        <dbReference type="ARBA" id="ARBA00022676"/>
    </source>
</evidence>
<evidence type="ECO:0000256" key="3">
    <source>
        <dbReference type="ARBA" id="ARBA00022679"/>
    </source>
</evidence>
<dbReference type="Pfam" id="PF00535">
    <property type="entry name" value="Glycos_transf_2"/>
    <property type="match status" value="1"/>
</dbReference>
<dbReference type="InterPro" id="IPR001173">
    <property type="entry name" value="Glyco_trans_2-like"/>
</dbReference>
<accession>A0A6C2TX25</accession>